<dbReference type="FunFam" id="3.40.50.150:FF:000007">
    <property type="entry name" value="rRNA adenine N(6)-methyltransferase"/>
    <property type="match status" value="1"/>
</dbReference>
<dbReference type="NCBIfam" id="TIGR00755">
    <property type="entry name" value="ksgA"/>
    <property type="match status" value="1"/>
</dbReference>
<feature type="binding site" evidence="13">
    <location>
        <position position="50"/>
    </location>
    <ligand>
        <name>S-adenosyl-L-methionine</name>
        <dbReference type="ChEBI" id="CHEBI:59789"/>
    </ligand>
</feature>
<dbReference type="PANTHER" id="PTHR11727">
    <property type="entry name" value="DIMETHYLADENOSINE TRANSFERASE"/>
    <property type="match status" value="1"/>
</dbReference>
<name>A0A7K8QRL9_9PASS</name>
<evidence type="ECO:0000256" key="4">
    <source>
        <dbReference type="ARBA" id="ARBA00022603"/>
    </source>
</evidence>
<dbReference type="InterPro" id="IPR020598">
    <property type="entry name" value="rRNA_Ade_methylase_Trfase_N"/>
</dbReference>
<dbReference type="Pfam" id="PF00398">
    <property type="entry name" value="RrnaAD"/>
    <property type="match status" value="1"/>
</dbReference>
<dbReference type="GO" id="GO:0005654">
    <property type="term" value="C:nucleoplasm"/>
    <property type="evidence" value="ECO:0007669"/>
    <property type="project" value="UniProtKB-SubCell"/>
</dbReference>
<comment type="catalytic activity">
    <reaction evidence="11">
        <text>adenosine(1779)/adenosine(1780) in 18S rRNA + 4 S-adenosyl-L-methionine = N(6)-dimethyladenosine(1779)/N(6)-dimethyladenosine(1780) in 18S rRNA + 4 S-adenosyl-L-homocysteine + 4 H(+)</text>
        <dbReference type="Rhea" id="RHEA:42780"/>
        <dbReference type="Rhea" id="RHEA-COMP:10234"/>
        <dbReference type="Rhea" id="RHEA-COMP:10236"/>
        <dbReference type="ChEBI" id="CHEBI:15378"/>
        <dbReference type="ChEBI" id="CHEBI:57856"/>
        <dbReference type="ChEBI" id="CHEBI:59789"/>
        <dbReference type="ChEBI" id="CHEBI:74411"/>
        <dbReference type="ChEBI" id="CHEBI:74493"/>
        <dbReference type="EC" id="2.1.1.183"/>
    </reaction>
</comment>
<feature type="non-terminal residue" evidence="17">
    <location>
        <position position="1"/>
    </location>
</feature>
<comment type="subcellular location">
    <subcellularLocation>
        <location evidence="1">Nucleus</location>
        <location evidence="1">Nucleolus</location>
    </subcellularLocation>
    <subcellularLocation>
        <location evidence="2">Nucleus</location>
        <location evidence="2">Nucleoplasm</location>
    </subcellularLocation>
</comment>
<comment type="similarity">
    <text evidence="12 13 14">Belongs to the class I-like SAM-binding methyltransferase superfamily. rRNA adenine N(6)-methyltransferase family.</text>
</comment>
<feature type="non-terminal residue" evidence="17">
    <location>
        <position position="343"/>
    </location>
</feature>
<feature type="region of interest" description="Disordered" evidence="15">
    <location>
        <begin position="1"/>
        <end position="33"/>
    </location>
</feature>
<evidence type="ECO:0000256" key="10">
    <source>
        <dbReference type="ARBA" id="ARBA00046134"/>
    </source>
</evidence>
<evidence type="ECO:0000256" key="1">
    <source>
        <dbReference type="ARBA" id="ARBA00004604"/>
    </source>
</evidence>
<evidence type="ECO:0000256" key="9">
    <source>
        <dbReference type="ARBA" id="ARBA00035020"/>
    </source>
</evidence>
<dbReference type="Proteomes" id="UP000567624">
    <property type="component" value="Unassembled WGS sequence"/>
</dbReference>
<feature type="compositionally biased region" description="Low complexity" evidence="15">
    <location>
        <begin position="15"/>
        <end position="27"/>
    </location>
</feature>
<evidence type="ECO:0000256" key="12">
    <source>
        <dbReference type="ARBA" id="ARBA00061109"/>
    </source>
</evidence>
<dbReference type="GO" id="GO:0003723">
    <property type="term" value="F:RNA binding"/>
    <property type="evidence" value="ECO:0007669"/>
    <property type="project" value="UniProtKB-UniRule"/>
</dbReference>
<dbReference type="EC" id="2.1.1.-" evidence="14"/>
<dbReference type="InterPro" id="IPR011530">
    <property type="entry name" value="rRNA_adenine_dimethylase"/>
</dbReference>
<keyword evidence="5 13" id="KW-0808">Transferase</keyword>
<evidence type="ECO:0000313" key="18">
    <source>
        <dbReference type="Proteomes" id="UP000567624"/>
    </source>
</evidence>
<evidence type="ECO:0000256" key="15">
    <source>
        <dbReference type="SAM" id="MobiDB-lite"/>
    </source>
</evidence>
<feature type="binding site" evidence="13">
    <location>
        <position position="98"/>
    </location>
    <ligand>
        <name>S-adenosyl-L-methionine</name>
        <dbReference type="ChEBI" id="CHEBI:59789"/>
    </ligand>
</feature>
<protein>
    <recommendedName>
        <fullName evidence="14">rRNA adenine N(6)-methyltransferase</fullName>
        <ecNumber evidence="14">2.1.1.-</ecNumber>
    </recommendedName>
</protein>
<keyword evidence="6 13" id="KW-0949">S-adenosyl-L-methionine</keyword>
<comment type="caution">
    <text evidence="17">The sequence shown here is derived from an EMBL/GenBank/DDBJ whole genome shotgun (WGS) entry which is preliminary data.</text>
</comment>
<evidence type="ECO:0000256" key="8">
    <source>
        <dbReference type="ARBA" id="ARBA00023242"/>
    </source>
</evidence>
<dbReference type="GO" id="GO:0005730">
    <property type="term" value="C:nucleolus"/>
    <property type="evidence" value="ECO:0007669"/>
    <property type="project" value="UniProtKB-SubCell"/>
</dbReference>
<feature type="binding site" evidence="13">
    <location>
        <position position="52"/>
    </location>
    <ligand>
        <name>S-adenosyl-L-methionine</name>
        <dbReference type="ChEBI" id="CHEBI:59789"/>
    </ligand>
</feature>
<sequence>LGSARTAERAAPVVSAGRTGRAGSRGPPGRRGNKPVSVLGVLFNTGAGQHILKNPLVINSIIEKAALRRTDVILEVGPATGNLTVKMLEKVKKVIACEIDPRLVGELQKRVQGTCLANKLEIKVGDILKTDLPFFDACVANLPYQISSPFVFKLLLHRPFFRCAILMFQREFALRLVAKPGTKLYCRLSINTQLLARVDHLMKVGKNNFKPPPKVESSVVRIEPKNPPPPINFQEWDGLVRIAFVRKNKTLSAAFKSSAVEQLLDHNYRIHCSLHNTVSSFLIYFISFYCDLYNTIPENFKIAEKIQTVLKDTGYSEKRARSMDIDDFIRLLHGFNSEGIHFS</sequence>
<dbReference type="GO" id="GO:0052909">
    <property type="term" value="F:18S rRNA (adenine(1779)-N(6)/adenine(1780)-N(6))-dimethyltransferase activity"/>
    <property type="evidence" value="ECO:0007669"/>
    <property type="project" value="UniProtKB-EC"/>
</dbReference>
<dbReference type="SMART" id="SM00650">
    <property type="entry name" value="rADc"/>
    <property type="match status" value="1"/>
</dbReference>
<feature type="binding site" evidence="13">
    <location>
        <position position="126"/>
    </location>
    <ligand>
        <name>S-adenosyl-L-methionine</name>
        <dbReference type="ChEBI" id="CHEBI:59789"/>
    </ligand>
</feature>
<evidence type="ECO:0000256" key="11">
    <source>
        <dbReference type="ARBA" id="ARBA00049478"/>
    </source>
</evidence>
<dbReference type="AlphaFoldDB" id="A0A7K8QRL9"/>
<dbReference type="InterPro" id="IPR001737">
    <property type="entry name" value="KsgA/Erm"/>
</dbReference>
<keyword evidence="8" id="KW-0539">Nucleus</keyword>
<keyword evidence="3 14" id="KW-0698">rRNA processing</keyword>
<evidence type="ECO:0000256" key="13">
    <source>
        <dbReference type="PROSITE-ProRule" id="PRU01026"/>
    </source>
</evidence>
<accession>A0A7K8QRL9</accession>
<feature type="domain" description="Ribosomal RNA adenine methylase transferase N-terminal" evidence="16">
    <location>
        <begin position="57"/>
        <end position="226"/>
    </location>
</feature>
<gene>
    <name evidence="17" type="primary">Dimt1</name>
    <name evidence="17" type="ORF">SMICAP_R11137</name>
</gene>
<dbReference type="SUPFAM" id="SSF53335">
    <property type="entry name" value="S-adenosyl-L-methionine-dependent methyltransferases"/>
    <property type="match status" value="1"/>
</dbReference>
<dbReference type="FunFam" id="1.10.8.480:FF:000001">
    <property type="entry name" value="rRNA adenine N(6)-methyltransferase"/>
    <property type="match status" value="1"/>
</dbReference>
<dbReference type="Gene3D" id="3.40.50.150">
    <property type="entry name" value="Vaccinia Virus protein VP39"/>
    <property type="match status" value="1"/>
</dbReference>
<comment type="function">
    <text evidence="10">Specifically dimethylates two adjacent adenosines in the loop of a conserved hairpin near the 3'-end of 18S rRNA in the 40S particle. Involved in the pre-rRNA processing steps leading to small-subunit rRNA production independently of its RNA-modifying catalytic activity. Part of the small subunit (SSU) processome, first precursor of the small eukaryotic ribosomal subunit. During the assembly of the SSU processome in the nucleolus, many ribosome biogenesis factors, an RNA chaperone and ribosomal proteins associate with the nascent pre-rRNA and work in concert to generate RNA folding, modifications, rearrangements and cleavage as well as targeted degradation of pre-ribosomal RNA by the RNA exosome.</text>
</comment>
<dbReference type="PANTHER" id="PTHR11727:SF7">
    <property type="entry name" value="DIMETHYLADENOSINE TRANSFERASE-RELATED"/>
    <property type="match status" value="1"/>
</dbReference>
<evidence type="ECO:0000256" key="6">
    <source>
        <dbReference type="ARBA" id="ARBA00022691"/>
    </source>
</evidence>
<comment type="subunit">
    <text evidence="9">Part of the small subunit (SSU) processome, composed of more than 70 proteins and the RNA chaperone small nucleolar RNA (snoRNA) U3.</text>
</comment>
<evidence type="ECO:0000256" key="14">
    <source>
        <dbReference type="RuleBase" id="RU362106"/>
    </source>
</evidence>
<evidence type="ECO:0000256" key="2">
    <source>
        <dbReference type="ARBA" id="ARBA00004642"/>
    </source>
</evidence>
<dbReference type="PROSITE" id="PS51689">
    <property type="entry name" value="SAM_RNA_A_N6_MT"/>
    <property type="match status" value="1"/>
</dbReference>
<dbReference type="EMBL" id="VWYW01000196">
    <property type="protein sequence ID" value="NXF07302.1"/>
    <property type="molecule type" value="Genomic_DNA"/>
</dbReference>
<dbReference type="CDD" id="cd02440">
    <property type="entry name" value="AdoMet_MTases"/>
    <property type="match status" value="1"/>
</dbReference>
<keyword evidence="18" id="KW-1185">Reference proteome</keyword>
<evidence type="ECO:0000256" key="7">
    <source>
        <dbReference type="ARBA" id="ARBA00022884"/>
    </source>
</evidence>
<keyword evidence="4 13" id="KW-0489">Methyltransferase</keyword>
<dbReference type="InterPro" id="IPR029063">
    <property type="entry name" value="SAM-dependent_MTases_sf"/>
</dbReference>
<reference evidence="17 18" key="1">
    <citation type="submission" date="2019-09" db="EMBL/GenBank/DDBJ databases">
        <title>Bird 10,000 Genomes (B10K) Project - Family phase.</title>
        <authorList>
            <person name="Zhang G."/>
        </authorList>
    </citation>
    <scope>NUCLEOTIDE SEQUENCE [LARGE SCALE GENOMIC DNA]</scope>
    <source>
        <strain evidence="17">B10K-CU-031-20</strain>
    </source>
</reference>
<feature type="binding site" evidence="13">
    <location>
        <position position="77"/>
    </location>
    <ligand>
        <name>S-adenosyl-L-methionine</name>
        <dbReference type="ChEBI" id="CHEBI:59789"/>
    </ligand>
</feature>
<proteinExistence type="inferred from homology"/>
<evidence type="ECO:0000259" key="16">
    <source>
        <dbReference type="SMART" id="SM00650"/>
    </source>
</evidence>
<evidence type="ECO:0000256" key="5">
    <source>
        <dbReference type="ARBA" id="ARBA00022679"/>
    </source>
</evidence>
<feature type="binding site" evidence="13">
    <location>
        <position position="141"/>
    </location>
    <ligand>
        <name>S-adenosyl-L-methionine</name>
        <dbReference type="ChEBI" id="CHEBI:59789"/>
    </ligand>
</feature>
<evidence type="ECO:0000256" key="3">
    <source>
        <dbReference type="ARBA" id="ARBA00022552"/>
    </source>
</evidence>
<evidence type="ECO:0000313" key="17">
    <source>
        <dbReference type="EMBL" id="NXF07302.1"/>
    </source>
</evidence>
<keyword evidence="7 13" id="KW-0694">RNA-binding</keyword>
<organism evidence="17 18">
    <name type="scientific">Smithornis capensis</name>
    <dbReference type="NCBI Taxonomy" id="363769"/>
    <lineage>
        <taxon>Eukaryota</taxon>
        <taxon>Metazoa</taxon>
        <taxon>Chordata</taxon>
        <taxon>Craniata</taxon>
        <taxon>Vertebrata</taxon>
        <taxon>Euteleostomi</taxon>
        <taxon>Archelosauria</taxon>
        <taxon>Archosauria</taxon>
        <taxon>Dinosauria</taxon>
        <taxon>Saurischia</taxon>
        <taxon>Theropoda</taxon>
        <taxon>Coelurosauria</taxon>
        <taxon>Aves</taxon>
        <taxon>Neognathae</taxon>
        <taxon>Neoaves</taxon>
        <taxon>Telluraves</taxon>
        <taxon>Australaves</taxon>
        <taxon>Passeriformes</taxon>
        <taxon>Eurylaimidae</taxon>
        <taxon>Smithornis</taxon>
    </lineage>
</organism>
<dbReference type="Gene3D" id="1.10.8.480">
    <property type="match status" value="1"/>
</dbReference>